<feature type="active site" description="Charge relay system" evidence="11">
    <location>
        <position position="356"/>
    </location>
</feature>
<reference evidence="15 16" key="1">
    <citation type="submission" date="2019-10" db="EMBL/GenBank/DDBJ databases">
        <authorList>
            <person name="Palmer J.M."/>
        </authorList>
    </citation>
    <scope>NUCLEOTIDE SEQUENCE [LARGE SCALE GENOMIC DNA]</scope>
    <source>
        <strain evidence="15 16">TWF694</strain>
    </source>
</reference>
<protein>
    <recommendedName>
        <fullName evidence="8">Cuticle-degrading serine protease</fullName>
    </recommendedName>
    <alternativeName>
        <fullName evidence="9">Neutral serine protease Aoz1</fullName>
    </alternativeName>
    <alternativeName>
        <fullName evidence="10">PII</fullName>
    </alternativeName>
</protein>
<dbReference type="InterPro" id="IPR010259">
    <property type="entry name" value="S8pro/Inhibitor_I9"/>
</dbReference>
<dbReference type="CDD" id="cd04077">
    <property type="entry name" value="Peptidases_S8_PCSK9_ProteinaseK_like"/>
    <property type="match status" value="1"/>
</dbReference>
<name>A0AAV9XNI6_9PEZI</name>
<dbReference type="PANTHER" id="PTHR43806">
    <property type="entry name" value="PEPTIDASE S8"/>
    <property type="match status" value="1"/>
</dbReference>
<dbReference type="Gene3D" id="3.30.70.80">
    <property type="entry name" value="Peptidase S8 propeptide/proteinase inhibitor I9"/>
    <property type="match status" value="1"/>
</dbReference>
<feature type="chain" id="PRO_5043519232" description="Cuticle-degrading serine protease" evidence="12">
    <location>
        <begin position="20"/>
        <end position="465"/>
    </location>
</feature>
<dbReference type="InterPro" id="IPR034193">
    <property type="entry name" value="PCSK9_ProteinaseK-like"/>
</dbReference>
<comment type="caution">
    <text evidence="15">The sequence shown here is derived from an EMBL/GenBank/DDBJ whole genome shotgun (WGS) entry which is preliminary data.</text>
</comment>
<evidence type="ECO:0000256" key="8">
    <source>
        <dbReference type="ARBA" id="ARBA00072928"/>
    </source>
</evidence>
<evidence type="ECO:0000256" key="10">
    <source>
        <dbReference type="ARBA" id="ARBA00081456"/>
    </source>
</evidence>
<evidence type="ECO:0000259" key="14">
    <source>
        <dbReference type="Pfam" id="PF05922"/>
    </source>
</evidence>
<dbReference type="PROSITE" id="PS00136">
    <property type="entry name" value="SUBTILASE_ASP"/>
    <property type="match status" value="1"/>
</dbReference>
<evidence type="ECO:0000256" key="1">
    <source>
        <dbReference type="ARBA" id="ARBA00011073"/>
    </source>
</evidence>
<keyword evidence="6" id="KW-0177">Collagen degradation</keyword>
<dbReference type="EMBL" id="JAVHJO010000001">
    <property type="protein sequence ID" value="KAK6543511.1"/>
    <property type="molecule type" value="Genomic_DNA"/>
</dbReference>
<comment type="function">
    <text evidence="7">Hydrolyzes gelatin, casein, the chromogenic substrate azocoll and the cuticle of the nematode P.redivivus. Immobilizes P.redivivus.</text>
</comment>
<sequence length="465" mass="48583">MMFGKSIGFLFALVGFVFAVPLTSREIHNLNARDTIPDKYIVVFKDGTSDASIASHITDIKSFHTRSVRNISKRAATAGVEKTFSMTGFKAYSGGFDSATVHQIIQSPHIKYVEADHIVTTSTVQSGAEWGLDRISHRNFSQNPLNSYRYAYDGAIAGEGVTVYVIDTGVKITHQEFEGRARSGYNFVGTPDIVGAGTDEVGHGTHCAGLIGGKTYGVAKRVNLVAVKVLGANGSGSTSTVIQGMQWTVTNGVPGKSIINMSLGGLRGKAFSEAAISVRSDGFLTVLAAGNEGRPDAFDSPASSSHLITVGALNIQNKIAYFSNWGPRVDLYAPGVDIKSAWINDITQTKVLSGTSMAASYVAGLAAYLIGGAGPLTPDQVIATITNGATTGQIVGREIGDPALTGITLGTLPISPLGGATIGPNGGLFPALTVKDPLTGKNVNILDPVLTLGIKDKIAYNLFGA</sequence>
<keyword evidence="16" id="KW-1185">Reference proteome</keyword>
<evidence type="ECO:0000313" key="15">
    <source>
        <dbReference type="EMBL" id="KAK6543511.1"/>
    </source>
</evidence>
<dbReference type="PROSITE" id="PS51892">
    <property type="entry name" value="SUBTILASE"/>
    <property type="match status" value="1"/>
</dbReference>
<evidence type="ECO:0000313" key="16">
    <source>
        <dbReference type="Proteomes" id="UP001365542"/>
    </source>
</evidence>
<feature type="active site" description="Charge relay system" evidence="11">
    <location>
        <position position="203"/>
    </location>
</feature>
<evidence type="ECO:0000256" key="4">
    <source>
        <dbReference type="ARBA" id="ARBA00022801"/>
    </source>
</evidence>
<dbReference type="Gene3D" id="3.40.50.200">
    <property type="entry name" value="Peptidase S8/S53 domain"/>
    <property type="match status" value="1"/>
</dbReference>
<dbReference type="PRINTS" id="PR00723">
    <property type="entry name" value="SUBTILISIN"/>
</dbReference>
<feature type="signal peptide" evidence="12">
    <location>
        <begin position="1"/>
        <end position="19"/>
    </location>
</feature>
<dbReference type="InterPro" id="IPR036852">
    <property type="entry name" value="Peptidase_S8/S53_dom_sf"/>
</dbReference>
<dbReference type="PANTHER" id="PTHR43806:SF66">
    <property type="entry name" value="SERIN ENDOPEPTIDASE"/>
    <property type="match status" value="1"/>
</dbReference>
<feature type="active site" description="Charge relay system" evidence="11">
    <location>
        <position position="167"/>
    </location>
</feature>
<dbReference type="Pfam" id="PF05922">
    <property type="entry name" value="Inhibitor_I9"/>
    <property type="match status" value="1"/>
</dbReference>
<dbReference type="Pfam" id="PF00082">
    <property type="entry name" value="Peptidase_S8"/>
    <property type="match status" value="1"/>
</dbReference>
<evidence type="ECO:0000256" key="11">
    <source>
        <dbReference type="PROSITE-ProRule" id="PRU01240"/>
    </source>
</evidence>
<dbReference type="AlphaFoldDB" id="A0AAV9XNI6"/>
<dbReference type="GO" id="GO:0005576">
    <property type="term" value="C:extracellular region"/>
    <property type="evidence" value="ECO:0007669"/>
    <property type="project" value="UniProtKB-ARBA"/>
</dbReference>
<dbReference type="InterPro" id="IPR037045">
    <property type="entry name" value="S8pro/Inhibitor_I9_sf"/>
</dbReference>
<keyword evidence="2 11" id="KW-0645">Protease</keyword>
<dbReference type="GO" id="GO:0030574">
    <property type="term" value="P:collagen catabolic process"/>
    <property type="evidence" value="ECO:0007669"/>
    <property type="project" value="UniProtKB-KW"/>
</dbReference>
<dbReference type="InterPro" id="IPR000209">
    <property type="entry name" value="Peptidase_S8/S53_dom"/>
</dbReference>
<dbReference type="InterPro" id="IPR022398">
    <property type="entry name" value="Peptidase_S8_His-AS"/>
</dbReference>
<dbReference type="GO" id="GO:0004252">
    <property type="term" value="F:serine-type endopeptidase activity"/>
    <property type="evidence" value="ECO:0007669"/>
    <property type="project" value="UniProtKB-UniRule"/>
</dbReference>
<dbReference type="FunFam" id="3.40.50.200:FF:000014">
    <property type="entry name" value="Proteinase K"/>
    <property type="match status" value="1"/>
</dbReference>
<dbReference type="InterPro" id="IPR050131">
    <property type="entry name" value="Peptidase_S8_subtilisin-like"/>
</dbReference>
<evidence type="ECO:0000256" key="9">
    <source>
        <dbReference type="ARBA" id="ARBA00075726"/>
    </source>
</evidence>
<feature type="domain" description="Inhibitor I9" evidence="14">
    <location>
        <begin position="39"/>
        <end position="121"/>
    </location>
</feature>
<evidence type="ECO:0000256" key="5">
    <source>
        <dbReference type="ARBA" id="ARBA00022825"/>
    </source>
</evidence>
<comment type="similarity">
    <text evidence="1 11">Belongs to the peptidase S8 family.</text>
</comment>
<dbReference type="PROSITE" id="PS00137">
    <property type="entry name" value="SUBTILASE_HIS"/>
    <property type="match status" value="1"/>
</dbReference>
<feature type="domain" description="Peptidase S8/S53" evidence="13">
    <location>
        <begin position="158"/>
        <end position="393"/>
    </location>
</feature>
<evidence type="ECO:0000256" key="2">
    <source>
        <dbReference type="ARBA" id="ARBA00022670"/>
    </source>
</evidence>
<keyword evidence="3 12" id="KW-0732">Signal</keyword>
<accession>A0AAV9XNI6</accession>
<dbReference type="GO" id="GO:0006508">
    <property type="term" value="P:proteolysis"/>
    <property type="evidence" value="ECO:0007669"/>
    <property type="project" value="UniProtKB-KW"/>
</dbReference>
<evidence type="ECO:0000256" key="6">
    <source>
        <dbReference type="ARBA" id="ARBA00023105"/>
    </source>
</evidence>
<evidence type="ECO:0000256" key="12">
    <source>
        <dbReference type="SAM" id="SignalP"/>
    </source>
</evidence>
<dbReference type="InterPro" id="IPR015500">
    <property type="entry name" value="Peptidase_S8_subtilisin-rel"/>
</dbReference>
<organism evidence="15 16">
    <name type="scientific">Orbilia ellipsospora</name>
    <dbReference type="NCBI Taxonomy" id="2528407"/>
    <lineage>
        <taxon>Eukaryota</taxon>
        <taxon>Fungi</taxon>
        <taxon>Dikarya</taxon>
        <taxon>Ascomycota</taxon>
        <taxon>Pezizomycotina</taxon>
        <taxon>Orbiliomycetes</taxon>
        <taxon>Orbiliales</taxon>
        <taxon>Orbiliaceae</taxon>
        <taxon>Orbilia</taxon>
    </lineage>
</organism>
<dbReference type="InterPro" id="IPR023827">
    <property type="entry name" value="Peptidase_S8_Asp-AS"/>
</dbReference>
<proteinExistence type="inferred from homology"/>
<evidence type="ECO:0000259" key="13">
    <source>
        <dbReference type="Pfam" id="PF00082"/>
    </source>
</evidence>
<gene>
    <name evidence="15" type="primary">ALP1_1</name>
    <name evidence="15" type="ORF">TWF694_000257</name>
</gene>
<keyword evidence="4 11" id="KW-0378">Hydrolase</keyword>
<evidence type="ECO:0000256" key="7">
    <source>
        <dbReference type="ARBA" id="ARBA00056622"/>
    </source>
</evidence>
<keyword evidence="5 11" id="KW-0720">Serine protease</keyword>
<dbReference type="Proteomes" id="UP001365542">
    <property type="component" value="Unassembled WGS sequence"/>
</dbReference>
<evidence type="ECO:0000256" key="3">
    <source>
        <dbReference type="ARBA" id="ARBA00022729"/>
    </source>
</evidence>
<dbReference type="SUPFAM" id="SSF52743">
    <property type="entry name" value="Subtilisin-like"/>
    <property type="match status" value="1"/>
</dbReference>